<keyword evidence="1" id="KW-0732">Signal</keyword>
<dbReference type="InterPro" id="IPR003646">
    <property type="entry name" value="SH3-like_bac-type"/>
</dbReference>
<evidence type="ECO:0000259" key="2">
    <source>
        <dbReference type="PROSITE" id="PS51781"/>
    </source>
</evidence>
<keyword evidence="3" id="KW-0378">Hydrolase</keyword>
<dbReference type="EMBL" id="CP060635">
    <property type="protein sequence ID" value="QNM07689.1"/>
    <property type="molecule type" value="Genomic_DNA"/>
</dbReference>
<feature type="signal peptide" evidence="1">
    <location>
        <begin position="1"/>
        <end position="28"/>
    </location>
</feature>
<keyword evidence="4" id="KW-1185">Reference proteome</keyword>
<proteinExistence type="predicted"/>
<dbReference type="Gene3D" id="2.30.30.40">
    <property type="entry name" value="SH3 Domains"/>
    <property type="match status" value="2"/>
</dbReference>
<dbReference type="RefSeq" id="WP_249328391.1">
    <property type="nucleotide sequence ID" value="NZ_CP060635.1"/>
</dbReference>
<gene>
    <name evidence="3" type="ORF">H9Q79_12265</name>
</gene>
<organism evidence="3 4">
    <name type="scientific">Wansuia hejianensis</name>
    <dbReference type="NCBI Taxonomy" id="2763667"/>
    <lineage>
        <taxon>Bacteria</taxon>
        <taxon>Bacillati</taxon>
        <taxon>Bacillota</taxon>
        <taxon>Clostridia</taxon>
        <taxon>Lachnospirales</taxon>
        <taxon>Lachnospiraceae</taxon>
        <taxon>Wansuia</taxon>
    </lineage>
</organism>
<evidence type="ECO:0000256" key="1">
    <source>
        <dbReference type="SAM" id="SignalP"/>
    </source>
</evidence>
<dbReference type="Gene3D" id="1.10.10.2520">
    <property type="entry name" value="Cell wall hydrolase SleB, domain 1"/>
    <property type="match status" value="1"/>
</dbReference>
<dbReference type="InterPro" id="IPR011105">
    <property type="entry name" value="Cell_wall_hydrolase_SleB"/>
</dbReference>
<evidence type="ECO:0000313" key="3">
    <source>
        <dbReference type="EMBL" id="QNM07689.1"/>
    </source>
</evidence>
<feature type="domain" description="SH3b" evidence="2">
    <location>
        <begin position="120"/>
        <end position="182"/>
    </location>
</feature>
<dbReference type="AlphaFoldDB" id="A0A7G9GA57"/>
<dbReference type="Pfam" id="PF08239">
    <property type="entry name" value="SH3_3"/>
    <property type="match status" value="2"/>
</dbReference>
<name>A0A7G9GA57_9FIRM</name>
<dbReference type="PANTHER" id="PTHR34408">
    <property type="entry name" value="FAMILY PROTEIN, PUTATIVE-RELATED"/>
    <property type="match status" value="1"/>
</dbReference>
<dbReference type="Proteomes" id="UP000515860">
    <property type="component" value="Chromosome"/>
</dbReference>
<dbReference type="PANTHER" id="PTHR34408:SF1">
    <property type="entry name" value="GLYCOSYL HYDROLASE FAMILY 19 DOMAIN-CONTAINING PROTEIN HI_1415"/>
    <property type="match status" value="1"/>
</dbReference>
<protein>
    <submittedName>
        <fullName evidence="3">Cell wall hydrolase</fullName>
    </submittedName>
</protein>
<reference evidence="3 4" key="1">
    <citation type="submission" date="2020-08" db="EMBL/GenBank/DDBJ databases">
        <authorList>
            <person name="Liu C."/>
            <person name="Sun Q."/>
        </authorList>
    </citation>
    <scope>NUCLEOTIDE SEQUENCE [LARGE SCALE GENOMIC DNA]</scope>
    <source>
        <strain evidence="3 4">NSJ-29</strain>
    </source>
</reference>
<dbReference type="PROSITE" id="PS51781">
    <property type="entry name" value="SH3B"/>
    <property type="match status" value="2"/>
</dbReference>
<dbReference type="KEGG" id="whj:H9Q79_12265"/>
<feature type="domain" description="SH3b" evidence="2">
    <location>
        <begin position="46"/>
        <end position="109"/>
    </location>
</feature>
<dbReference type="InterPro" id="IPR042047">
    <property type="entry name" value="SleB_dom1"/>
</dbReference>
<dbReference type="InterPro" id="IPR052354">
    <property type="entry name" value="Cell_Wall_Dynamics_Protein"/>
</dbReference>
<evidence type="ECO:0000313" key="4">
    <source>
        <dbReference type="Proteomes" id="UP000515860"/>
    </source>
</evidence>
<sequence length="339" mass="35317">MKRKTTGAFAVLGSALALTVVMTAPVHAETVTNEESVRVIDTAAWQNMAAANVTSYANIREGASIDSGRIGVLLPGCSAEVLGTEGDWTKVRSGSVEGYIRSDLLVFGEEARVHYRNVHGFSGTVTADALNVRSAPSLEGSVLGSEAGGEEVKITGEENEWLQIEYQGNDAYMAAEYIETKDLEHTALTLEEYEQMRAAEEAAQAAAAQAAQSAEAQAAATSEAQPVSAGSAELDLLAAIIHCEAGGESRTGKVAVGAVVLNRVNSGSFPNSISEVIYQSGQFTPASSGILARTLAQGADADCYEAARAALNGENPVGGCLYFNSGSGQGIQIGNQHFY</sequence>
<feature type="chain" id="PRO_5028922006" evidence="1">
    <location>
        <begin position="29"/>
        <end position="339"/>
    </location>
</feature>
<dbReference type="GO" id="GO:0016787">
    <property type="term" value="F:hydrolase activity"/>
    <property type="evidence" value="ECO:0007669"/>
    <property type="project" value="UniProtKB-KW"/>
</dbReference>
<dbReference type="SMART" id="SM00287">
    <property type="entry name" value="SH3b"/>
    <property type="match status" value="2"/>
</dbReference>
<accession>A0A7G9GA57</accession>
<dbReference type="Pfam" id="PF07486">
    <property type="entry name" value="Hydrolase_2"/>
    <property type="match status" value="1"/>
</dbReference>